<reference evidence="7" key="1">
    <citation type="journal article" date="2015" name="Proc. Natl. Acad. Sci. U.S.A.">
        <title>Networks of energetic and metabolic interactions define dynamics in microbial communities.</title>
        <authorList>
            <person name="Embree M."/>
            <person name="Liu J.K."/>
            <person name="Al-Bassam M.M."/>
            <person name="Zengler K."/>
        </authorList>
    </citation>
    <scope>NUCLEOTIDE SEQUENCE</scope>
</reference>
<feature type="transmembrane region" description="Helical" evidence="6">
    <location>
        <begin position="290"/>
        <end position="307"/>
    </location>
</feature>
<feature type="transmembrane region" description="Helical" evidence="6">
    <location>
        <begin position="373"/>
        <end position="396"/>
    </location>
</feature>
<dbReference type="Pfam" id="PF00939">
    <property type="entry name" value="Na_sulph_symp"/>
    <property type="match status" value="1"/>
</dbReference>
<evidence type="ECO:0000256" key="6">
    <source>
        <dbReference type="SAM" id="Phobius"/>
    </source>
</evidence>
<protein>
    <submittedName>
        <fullName evidence="7">2-oxoglutarate/malate translocator</fullName>
    </submittedName>
</protein>
<name>A0A0W8E461_9ZZZZ</name>
<comment type="subcellular location">
    <subcellularLocation>
        <location evidence="1">Membrane</location>
        <topology evidence="1">Multi-pass membrane protein</topology>
    </subcellularLocation>
</comment>
<feature type="transmembrane region" description="Helical" evidence="6">
    <location>
        <begin position="448"/>
        <end position="469"/>
    </location>
</feature>
<feature type="transmembrane region" description="Helical" evidence="6">
    <location>
        <begin position="319"/>
        <end position="339"/>
    </location>
</feature>
<feature type="transmembrane region" description="Helical" evidence="6">
    <location>
        <begin position="176"/>
        <end position="199"/>
    </location>
</feature>
<accession>A0A0W8E461</accession>
<feature type="transmembrane region" description="Helical" evidence="6">
    <location>
        <begin position="37"/>
        <end position="56"/>
    </location>
</feature>
<dbReference type="InterPro" id="IPR030676">
    <property type="entry name" value="CitT-rel"/>
</dbReference>
<comment type="similarity">
    <text evidence="2">Belongs to the SLC13A/DASS transporter (TC 2.A.47) family. DIT1 subfamily.</text>
</comment>
<keyword evidence="3 6" id="KW-0812">Transmembrane</keyword>
<comment type="caution">
    <text evidence="7">The sequence shown here is derived from an EMBL/GenBank/DDBJ whole genome shotgun (WGS) entry which is preliminary data.</text>
</comment>
<sequence length="473" mass="51152">MTDWKNSRQALQRGAGSLLGIIIGVIIARYSPPSGLTVQAMSGLGIFACAVIWWVVDVLPDYVTGILMCTAWVVFEVVPFSKAFAAFSGDTVWLLVGALGIGLAVTKSGLLNRTSLFLMSKFPPTFKGQTLALLFAGNVIAPLIPSTTAKVAIVAPFAQAISDHLGFARKSRGAGGLFAAMYMGFGATGPVFLSASFIGYTLKGSLPLAYQAQITWMNWFLAACAYGIILFIGSYFAIQYLYRPEKDSNMERGYIRTELAKLGPITRNEKVVMCVLVVSLLMWMTEKTHGIAAALVALVALCILLAFDIFDRNDFKSGIGWDSVVFIGSIIGLATVLPALQIDKWIATMLGPTITPLLSNIYLFVIAGAMMTYLLRFVIVSMTAVVSIFTVLLAPFAINAGISPWVTGFIVYAAAQVFNISYQNSTYLAGFYATGGEMVSHRQMARMSIAYMIICCVGLLACVPIWRIMHLIP</sequence>
<dbReference type="GO" id="GO:0022857">
    <property type="term" value="F:transmembrane transporter activity"/>
    <property type="evidence" value="ECO:0007669"/>
    <property type="project" value="InterPro"/>
</dbReference>
<gene>
    <name evidence="7" type="ORF">ASZ90_019227</name>
</gene>
<dbReference type="EMBL" id="LNQE01001882">
    <property type="protein sequence ID" value="KUG03439.1"/>
    <property type="molecule type" value="Genomic_DNA"/>
</dbReference>
<dbReference type="InterPro" id="IPR001898">
    <property type="entry name" value="SLC13A/DASS"/>
</dbReference>
<feature type="transmembrane region" description="Helical" evidence="6">
    <location>
        <begin position="92"/>
        <end position="111"/>
    </location>
</feature>
<feature type="transmembrane region" description="Helical" evidence="6">
    <location>
        <begin position="219"/>
        <end position="242"/>
    </location>
</feature>
<dbReference type="GO" id="GO:0016020">
    <property type="term" value="C:membrane"/>
    <property type="evidence" value="ECO:0007669"/>
    <property type="project" value="UniProtKB-SubCell"/>
</dbReference>
<dbReference type="AlphaFoldDB" id="A0A0W8E461"/>
<evidence type="ECO:0000256" key="2">
    <source>
        <dbReference type="ARBA" id="ARBA00007349"/>
    </source>
</evidence>
<evidence type="ECO:0000256" key="1">
    <source>
        <dbReference type="ARBA" id="ARBA00004141"/>
    </source>
</evidence>
<feature type="transmembrane region" description="Helical" evidence="6">
    <location>
        <begin position="131"/>
        <end position="155"/>
    </location>
</feature>
<evidence type="ECO:0000256" key="3">
    <source>
        <dbReference type="ARBA" id="ARBA00022692"/>
    </source>
</evidence>
<evidence type="ECO:0000313" key="7">
    <source>
        <dbReference type="EMBL" id="KUG03439.1"/>
    </source>
</evidence>
<keyword evidence="4 6" id="KW-1133">Transmembrane helix</keyword>
<evidence type="ECO:0000256" key="4">
    <source>
        <dbReference type="ARBA" id="ARBA00022989"/>
    </source>
</evidence>
<evidence type="ECO:0000256" key="5">
    <source>
        <dbReference type="ARBA" id="ARBA00023136"/>
    </source>
</evidence>
<feature type="transmembrane region" description="Helical" evidence="6">
    <location>
        <begin position="12"/>
        <end position="30"/>
    </location>
</feature>
<dbReference type="PANTHER" id="PTHR42826">
    <property type="entry name" value="DICARBOXYLATE TRANSPORTER 2.1, CHLOROPLASTIC"/>
    <property type="match status" value="1"/>
</dbReference>
<organism evidence="7">
    <name type="scientific">hydrocarbon metagenome</name>
    <dbReference type="NCBI Taxonomy" id="938273"/>
    <lineage>
        <taxon>unclassified sequences</taxon>
        <taxon>metagenomes</taxon>
        <taxon>ecological metagenomes</taxon>
    </lineage>
</organism>
<feature type="transmembrane region" description="Helical" evidence="6">
    <location>
        <begin position="345"/>
        <end position="366"/>
    </location>
</feature>
<feature type="transmembrane region" description="Helical" evidence="6">
    <location>
        <begin position="62"/>
        <end position="80"/>
    </location>
</feature>
<proteinExistence type="inferred from homology"/>
<feature type="transmembrane region" description="Helical" evidence="6">
    <location>
        <begin position="402"/>
        <end position="422"/>
    </location>
</feature>
<keyword evidence="5 6" id="KW-0472">Membrane</keyword>